<evidence type="ECO:0000313" key="4">
    <source>
        <dbReference type="EMBL" id="RWS28820.1"/>
    </source>
</evidence>
<dbReference type="PROSITE" id="PS50106">
    <property type="entry name" value="PDZ"/>
    <property type="match status" value="1"/>
</dbReference>
<name>A0A443SMR3_9ACAR</name>
<organism evidence="4 5">
    <name type="scientific">Leptotrombidium deliense</name>
    <dbReference type="NCBI Taxonomy" id="299467"/>
    <lineage>
        <taxon>Eukaryota</taxon>
        <taxon>Metazoa</taxon>
        <taxon>Ecdysozoa</taxon>
        <taxon>Arthropoda</taxon>
        <taxon>Chelicerata</taxon>
        <taxon>Arachnida</taxon>
        <taxon>Acari</taxon>
        <taxon>Acariformes</taxon>
        <taxon>Trombidiformes</taxon>
        <taxon>Prostigmata</taxon>
        <taxon>Anystina</taxon>
        <taxon>Parasitengona</taxon>
        <taxon>Trombiculoidea</taxon>
        <taxon>Trombiculidae</taxon>
        <taxon>Leptotrombidium</taxon>
    </lineage>
</organism>
<evidence type="ECO:0000313" key="5">
    <source>
        <dbReference type="Proteomes" id="UP000288716"/>
    </source>
</evidence>
<dbReference type="InterPro" id="IPR001478">
    <property type="entry name" value="PDZ"/>
</dbReference>
<protein>
    <recommendedName>
        <fullName evidence="3">PDZ domain-containing protein</fullName>
    </recommendedName>
</protein>
<comment type="subcellular location">
    <subcellularLocation>
        <location evidence="1">Cytoplasm</location>
    </subcellularLocation>
</comment>
<reference evidence="4 5" key="1">
    <citation type="journal article" date="2018" name="Gigascience">
        <title>Genomes of trombidid mites reveal novel predicted allergens and laterally-transferred genes associated with secondary metabolism.</title>
        <authorList>
            <person name="Dong X."/>
            <person name="Chaisiri K."/>
            <person name="Xia D."/>
            <person name="Armstrong S.D."/>
            <person name="Fang Y."/>
            <person name="Donnelly M.J."/>
            <person name="Kadowaki T."/>
            <person name="McGarry J.W."/>
            <person name="Darby A.C."/>
            <person name="Makepeace B.L."/>
        </authorList>
    </citation>
    <scope>NUCLEOTIDE SEQUENCE [LARGE SCALE GENOMIC DNA]</scope>
    <source>
        <strain evidence="4">UoL-UT</strain>
    </source>
</reference>
<sequence length="320" mass="36037">MCSQTEQQRKLSCENEPTKQILDKVKNDRIITTRPEEDRRRRTIIVERKSGSFGFTLQTYGIHHKKDGEIELLTYVDHVDNDGPACRAGMRPGDVILSINGRDMEKADHRALVKYIQSCEKTMRMVVLFEDCVRKVELHIKYLKLKRLLHQKVSEYELLCNREKQLLKSMNTESADVAGKSAVEDEFCITSLKKSPRISAKSKSLDSSLEDVLNSNDISISCSNESIKNLVNSSSSVACDDSDGLQSSPTKYTATLPRTLKKVNKVSTKNLPPSTSHSFDCLQDDDCSGHCSRSITPVNNLFPAKSEPNTSEDKDFVTRL</sequence>
<dbReference type="InterPro" id="IPR052122">
    <property type="entry name" value="Intracell_Traff_Signaling_Reg"/>
</dbReference>
<evidence type="ECO:0000259" key="3">
    <source>
        <dbReference type="PROSITE" id="PS50106"/>
    </source>
</evidence>
<proteinExistence type="predicted"/>
<dbReference type="SUPFAM" id="SSF50156">
    <property type="entry name" value="PDZ domain-like"/>
    <property type="match status" value="1"/>
</dbReference>
<dbReference type="VEuPathDB" id="VectorBase:LDEU003220"/>
<dbReference type="CDD" id="cd06713">
    <property type="entry name" value="PDZ_tamalin_CYTIP-like"/>
    <property type="match status" value="1"/>
</dbReference>
<evidence type="ECO:0000256" key="1">
    <source>
        <dbReference type="ARBA" id="ARBA00004496"/>
    </source>
</evidence>
<comment type="caution">
    <text evidence="4">The sequence shown here is derived from an EMBL/GenBank/DDBJ whole genome shotgun (WGS) entry which is preliminary data.</text>
</comment>
<dbReference type="Proteomes" id="UP000288716">
    <property type="component" value="Unassembled WGS sequence"/>
</dbReference>
<feature type="domain" description="PDZ" evidence="3">
    <location>
        <begin position="43"/>
        <end position="131"/>
    </location>
</feature>
<dbReference type="Pfam" id="PF00595">
    <property type="entry name" value="PDZ"/>
    <property type="match status" value="1"/>
</dbReference>
<dbReference type="OrthoDB" id="10041077at2759"/>
<dbReference type="PANTHER" id="PTHR15963:SF5">
    <property type="entry name" value="SHORT SPINDLE 6, ISOFORM A"/>
    <property type="match status" value="1"/>
</dbReference>
<gene>
    <name evidence="4" type="ORF">B4U80_01268</name>
</gene>
<keyword evidence="2" id="KW-0963">Cytoplasm</keyword>
<dbReference type="GO" id="GO:0005737">
    <property type="term" value="C:cytoplasm"/>
    <property type="evidence" value="ECO:0007669"/>
    <property type="project" value="UniProtKB-SubCell"/>
</dbReference>
<dbReference type="STRING" id="299467.A0A443SMR3"/>
<accession>A0A443SMR3</accession>
<dbReference type="PANTHER" id="PTHR15963">
    <property type="entry name" value="GENERAL RECEPTOR FOR PHOSPHOINOSITIDES 1-ASSOCIATED SCAFFOLD PROTEIN-RELATED"/>
    <property type="match status" value="1"/>
</dbReference>
<dbReference type="EMBL" id="NCKV01001198">
    <property type="protein sequence ID" value="RWS28820.1"/>
    <property type="molecule type" value="Genomic_DNA"/>
</dbReference>
<dbReference type="InterPro" id="IPR036034">
    <property type="entry name" value="PDZ_sf"/>
</dbReference>
<dbReference type="Gene3D" id="2.30.42.10">
    <property type="match status" value="1"/>
</dbReference>
<dbReference type="SMART" id="SM00228">
    <property type="entry name" value="PDZ"/>
    <property type="match status" value="1"/>
</dbReference>
<dbReference type="AlphaFoldDB" id="A0A443SMR3"/>
<evidence type="ECO:0000256" key="2">
    <source>
        <dbReference type="ARBA" id="ARBA00022490"/>
    </source>
</evidence>
<keyword evidence="5" id="KW-1185">Reference proteome</keyword>